<keyword evidence="3" id="KW-1185">Reference proteome</keyword>
<dbReference type="PANTHER" id="PTHR43581:SF2">
    <property type="entry name" value="EXCINUCLEASE ATPASE SUBUNIT"/>
    <property type="match status" value="1"/>
</dbReference>
<comment type="caution">
    <text evidence="2">The sequence shown here is derived from an EMBL/GenBank/DDBJ whole genome shotgun (WGS) entry which is preliminary data.</text>
</comment>
<evidence type="ECO:0000313" key="3">
    <source>
        <dbReference type="Proteomes" id="UP001176429"/>
    </source>
</evidence>
<dbReference type="Pfam" id="PF13304">
    <property type="entry name" value="AAA_21"/>
    <property type="match status" value="1"/>
</dbReference>
<evidence type="ECO:0000313" key="2">
    <source>
        <dbReference type="EMBL" id="MDO7876997.1"/>
    </source>
</evidence>
<dbReference type="Gene3D" id="3.40.50.300">
    <property type="entry name" value="P-loop containing nucleotide triphosphate hydrolases"/>
    <property type="match status" value="1"/>
</dbReference>
<proteinExistence type="predicted"/>
<dbReference type="InterPro" id="IPR027417">
    <property type="entry name" value="P-loop_NTPase"/>
</dbReference>
<dbReference type="PANTHER" id="PTHR43581">
    <property type="entry name" value="ATP/GTP PHOSPHATASE"/>
    <property type="match status" value="1"/>
</dbReference>
<organism evidence="2 3">
    <name type="scientific">Hymenobacter aranciens</name>
    <dbReference type="NCBI Taxonomy" id="3063996"/>
    <lineage>
        <taxon>Bacteria</taxon>
        <taxon>Pseudomonadati</taxon>
        <taxon>Bacteroidota</taxon>
        <taxon>Cytophagia</taxon>
        <taxon>Cytophagales</taxon>
        <taxon>Hymenobacteraceae</taxon>
        <taxon>Hymenobacter</taxon>
    </lineage>
</organism>
<protein>
    <submittedName>
        <fullName evidence="2">AAA family ATPase</fullName>
    </submittedName>
</protein>
<dbReference type="InterPro" id="IPR051396">
    <property type="entry name" value="Bact_Antivir_Def_Nuclease"/>
</dbReference>
<dbReference type="EMBL" id="JAUQSY010000015">
    <property type="protein sequence ID" value="MDO7876997.1"/>
    <property type="molecule type" value="Genomic_DNA"/>
</dbReference>
<reference evidence="2" key="1">
    <citation type="submission" date="2023-07" db="EMBL/GenBank/DDBJ databases">
        <authorList>
            <person name="Kim M.K."/>
        </authorList>
    </citation>
    <scope>NUCLEOTIDE SEQUENCE</scope>
    <source>
        <strain evidence="2">ASUV-10-1</strain>
    </source>
</reference>
<dbReference type="Proteomes" id="UP001176429">
    <property type="component" value="Unassembled WGS sequence"/>
</dbReference>
<sequence>MGWLSFLYDRREIPIDQTYPDLLRLLMGPPLRQPEPADIVAHLQNLLGGKVEEEGGHFYLAAPNQPRMEMNLVAEGLRKFATLYKLLANGTLTPDTTLFWDEPEANLNPALLRELAAVLAQLARAGFQVILATHSLFLLKELHILAQQEATPVRYFGLSAQPGEATTVVMADNLELLPDIVALDAELEQSDRFQQVLDKEDADRR</sequence>
<dbReference type="SUPFAM" id="SSF52540">
    <property type="entry name" value="P-loop containing nucleoside triphosphate hydrolases"/>
    <property type="match status" value="1"/>
</dbReference>
<evidence type="ECO:0000259" key="1">
    <source>
        <dbReference type="Pfam" id="PF13304"/>
    </source>
</evidence>
<feature type="domain" description="ATPase AAA-type core" evidence="1">
    <location>
        <begin position="63"/>
        <end position="139"/>
    </location>
</feature>
<dbReference type="InterPro" id="IPR003959">
    <property type="entry name" value="ATPase_AAA_core"/>
</dbReference>
<gene>
    <name evidence="2" type="ORF">Q5H93_19785</name>
</gene>
<name>A0ABT9BFH0_9BACT</name>
<accession>A0ABT9BFH0</accession>